<evidence type="ECO:0000313" key="2">
    <source>
        <dbReference type="Proteomes" id="UP000809243"/>
    </source>
</evidence>
<accession>A0A939C8G9</accession>
<evidence type="ECO:0000313" key="1">
    <source>
        <dbReference type="EMBL" id="MBN2066917.1"/>
    </source>
</evidence>
<evidence type="ECO:0008006" key="3">
    <source>
        <dbReference type="Google" id="ProtNLM"/>
    </source>
</evidence>
<protein>
    <recommendedName>
        <fullName evidence="3">Aminoglycoside phosphotransferase domain-containing protein</fullName>
    </recommendedName>
</protein>
<proteinExistence type="predicted"/>
<dbReference type="EMBL" id="JAFGDB010000006">
    <property type="protein sequence ID" value="MBN2066917.1"/>
    <property type="molecule type" value="Genomic_DNA"/>
</dbReference>
<dbReference type="Proteomes" id="UP000809243">
    <property type="component" value="Unassembled WGS sequence"/>
</dbReference>
<gene>
    <name evidence="1" type="ORF">JW744_00435</name>
</gene>
<name>A0A939C8G9_9ARCH</name>
<dbReference type="AlphaFoldDB" id="A0A939C8G9"/>
<organism evidence="1 2">
    <name type="scientific">Candidatus Iainarchaeum sp</name>
    <dbReference type="NCBI Taxonomy" id="3101447"/>
    <lineage>
        <taxon>Archaea</taxon>
        <taxon>Candidatus Iainarchaeota</taxon>
        <taxon>Candidatus Iainarchaeia</taxon>
        <taxon>Candidatus Iainarchaeales</taxon>
        <taxon>Candidatus Iainarchaeaceae</taxon>
        <taxon>Candidatus Iainarchaeum</taxon>
    </lineage>
</organism>
<sequence length="393" mass="46323">MKEKCFLSKDYPPNLCRLLDFVKNTKEKRIVFREEHKDITVTDGWKIKELMNGSGSLAKSQILHRSLLVNAGKTGQEEKKNFVIKYDHSYRRDKLVREIRWLLGLDKKLSHLFPEIVYYSLNSECPFYIAPHYNKYATLNDLFQCQGIKHKTADDIVSKLLKLVFEKIYTRNASEKTGNYIQQFHINRIKKRHKETISYCKDFEKLINERKIRINGELYDNAPKIISELENNKALISKLSPLQLNMIHGDLHFGNILFSQSKKPCFKLLDPAAFQRAAYTYDVGKLYHSFHGMYDALHDNKFNLQIWDDKNICAELEIERNQSYEYINKNFRKLIEKCGFRQIKEDPEWETKSLFAEACHFASMMPFHLANEEKAKAIYLRGIVLLNNIMDNL</sequence>
<dbReference type="InterPro" id="IPR011009">
    <property type="entry name" value="Kinase-like_dom_sf"/>
</dbReference>
<dbReference type="SUPFAM" id="SSF56112">
    <property type="entry name" value="Protein kinase-like (PK-like)"/>
    <property type="match status" value="1"/>
</dbReference>
<reference evidence="1" key="1">
    <citation type="submission" date="2021-01" db="EMBL/GenBank/DDBJ databases">
        <title>Active Sulfur Cycling in an Early Earth Analoge.</title>
        <authorList>
            <person name="Hahn C.R."/>
            <person name="Youssef N.H."/>
            <person name="Elshahed M."/>
        </authorList>
    </citation>
    <scope>NUCLEOTIDE SEQUENCE</scope>
    <source>
        <strain evidence="1">Zod_Metabat.1151</strain>
    </source>
</reference>
<comment type="caution">
    <text evidence="1">The sequence shown here is derived from an EMBL/GenBank/DDBJ whole genome shotgun (WGS) entry which is preliminary data.</text>
</comment>